<feature type="transmembrane region" description="Helical" evidence="1">
    <location>
        <begin position="12"/>
        <end position="32"/>
    </location>
</feature>
<dbReference type="AlphaFoldDB" id="W0FM18"/>
<evidence type="ECO:0000313" key="2">
    <source>
        <dbReference type="EMBL" id="AHF24509.1"/>
    </source>
</evidence>
<dbReference type="InterPro" id="IPR043751">
    <property type="entry name" value="DUF5696"/>
</dbReference>
<reference evidence="2" key="1">
    <citation type="journal article" date="2013" name="PLoS ONE">
        <title>Metagenomic insights into the carbohydrate-active enzymes carried by the microorganisms adhering to solid digesta in the rumen of cows.</title>
        <authorList>
            <person name="Wang L."/>
            <person name="Hatem A."/>
            <person name="Catalyurek U.V."/>
            <person name="Morrison M."/>
            <person name="Yu Z."/>
        </authorList>
    </citation>
    <scope>NUCLEOTIDE SEQUENCE</scope>
</reference>
<dbReference type="Pfam" id="PF18952">
    <property type="entry name" value="DUF5696"/>
    <property type="match status" value="1"/>
</dbReference>
<evidence type="ECO:0000256" key="1">
    <source>
        <dbReference type="SAM" id="Phobius"/>
    </source>
</evidence>
<name>W0FM18_9BACT</name>
<dbReference type="EMBL" id="KC246796">
    <property type="protein sequence ID" value="AHF24509.1"/>
    <property type="molecule type" value="Genomic_DNA"/>
</dbReference>
<keyword evidence="1" id="KW-1133">Transmembrane helix</keyword>
<organism evidence="2">
    <name type="scientific">uncultured bacterium Contig28b</name>
    <dbReference type="NCBI Taxonomy" id="1393549"/>
    <lineage>
        <taxon>Bacteria</taxon>
        <taxon>environmental samples</taxon>
    </lineage>
</organism>
<sequence>MRKKSLIRRLIPWFFSTLLIAALVIFVGIPLYSQKEVVNENPPVVSYYEGNSEPLTMENSDLLFEMDAATTQFTVTEKESGRVWRSNPEDASGDPIALALNKDALLSTLIVTYTTSGGEVSMNNYTYSIKNQSYEILPQEDGSIRVNYSVGQIERTFLMPTAITKERFTAFTDQMSKSTKKKVSSNYTLVEPSKLDKRDNKDELIANYPSVTEQALYILKPDTSTDNKGKIEGYFAEAGYTEEDFATDQELVANAAENAGPVFNVNVIYRLEGKDLLVEIPYSEIRCKTDYPITYVSPLPMFGAAGTGDDGYLLIPEGGGAIIRYNNGKLSQSPYYANLYGWDYAVERKEVVSETENAFPVFGATKDDGAFICIMEGASSYAGVNADIAGRYNSYNYVYAKYNVLHAAQYNVSSKTAKLVYIYENEIPKDTIRQRYRFVNTTDYIQLANVYGDYLRDRYPEIGNGKSSEEMPVNVELIGAINKNVVKFGVPVDSVVATTTFAQAQTILDELSEKGIRNLNFRMTGWSNGGIRQKVLTGVHVLGELGGTGAMRSLISEARLRNVNLAFDGIFCFAYNSGLFDGFLAFRDAARYPTREQIHLYPYSIVTYQQADWMDDYYLTKPSYARRNASNLIRFLNEQNAQAIAFRDIGNLLSADYYPKDLVTREKVKKQDVEIMQEAAESGMRVIIKEGNDYAVPYADLITDMNLTGQAYAIIDERIPFYQTALHGAKDFTGEAINLSGDYQTLLLECAEYGAGLNFTFMAENTRVLQETVYSCYTASGYANWKDQILAMCLRYQNEMKGLNQQRIISHERLDEEVTCTTYADGTRVYVNYGSGEFRKGTVTVPARDYLVERGSGK</sequence>
<keyword evidence="1" id="KW-0472">Membrane</keyword>
<proteinExistence type="predicted"/>
<accession>W0FM18</accession>
<protein>
    <submittedName>
        <fullName evidence="2">Uncharacterized protein</fullName>
    </submittedName>
</protein>
<keyword evidence="1" id="KW-0812">Transmembrane</keyword>